<evidence type="ECO:0000256" key="1">
    <source>
        <dbReference type="SAM" id="Phobius"/>
    </source>
</evidence>
<accession>A0A0V0Z5P7</accession>
<name>A0A0V0Z5P7_9BILA</name>
<keyword evidence="1" id="KW-0812">Transmembrane</keyword>
<proteinExistence type="predicted"/>
<dbReference type="Proteomes" id="UP000054783">
    <property type="component" value="Unassembled WGS sequence"/>
</dbReference>
<keyword evidence="1" id="KW-1133">Transmembrane helix</keyword>
<dbReference type="EMBL" id="JYDQ01000410">
    <property type="protein sequence ID" value="KRY07741.1"/>
    <property type="molecule type" value="Genomic_DNA"/>
</dbReference>
<protein>
    <submittedName>
        <fullName evidence="2">Uncharacterized protein</fullName>
    </submittedName>
</protein>
<keyword evidence="1" id="KW-0472">Membrane</keyword>
<sequence>MVTEFLWCSFCSGQRDKASSHHFVLNVASQTFVSIEFAPDCSWIVQCLQISLSQSNSVRTNPDNVLVLVALWITSSHEACTVATRVPMDVKAFPSCPSVPLLITNSIVHRCGLRHPMKLVPFATRVRMDVKAFPSRPSVPLLITNSQRRNSILFMAAMKYQWITSSENLFSRSRWHSQIAFPTVLMFFLVTQVFFLVLVSIEIRSLNHGMFIL</sequence>
<gene>
    <name evidence="2" type="ORF">T12_4003</name>
</gene>
<evidence type="ECO:0000313" key="3">
    <source>
        <dbReference type="Proteomes" id="UP000054783"/>
    </source>
</evidence>
<comment type="caution">
    <text evidence="2">The sequence shown here is derived from an EMBL/GenBank/DDBJ whole genome shotgun (WGS) entry which is preliminary data.</text>
</comment>
<organism evidence="2 3">
    <name type="scientific">Trichinella patagoniensis</name>
    <dbReference type="NCBI Taxonomy" id="990121"/>
    <lineage>
        <taxon>Eukaryota</taxon>
        <taxon>Metazoa</taxon>
        <taxon>Ecdysozoa</taxon>
        <taxon>Nematoda</taxon>
        <taxon>Enoplea</taxon>
        <taxon>Dorylaimia</taxon>
        <taxon>Trichinellida</taxon>
        <taxon>Trichinellidae</taxon>
        <taxon>Trichinella</taxon>
    </lineage>
</organism>
<keyword evidence="3" id="KW-1185">Reference proteome</keyword>
<dbReference type="AlphaFoldDB" id="A0A0V0Z5P7"/>
<reference evidence="2 3" key="1">
    <citation type="submission" date="2015-01" db="EMBL/GenBank/DDBJ databases">
        <title>Evolution of Trichinella species and genotypes.</title>
        <authorList>
            <person name="Korhonen P.K."/>
            <person name="Edoardo P."/>
            <person name="Giuseppe L.R."/>
            <person name="Gasser R.B."/>
        </authorList>
    </citation>
    <scope>NUCLEOTIDE SEQUENCE [LARGE SCALE GENOMIC DNA]</scope>
    <source>
        <strain evidence="2">ISS2496</strain>
    </source>
</reference>
<evidence type="ECO:0000313" key="2">
    <source>
        <dbReference type="EMBL" id="KRY07741.1"/>
    </source>
</evidence>
<feature type="transmembrane region" description="Helical" evidence="1">
    <location>
        <begin position="179"/>
        <end position="201"/>
    </location>
</feature>